<dbReference type="EMBL" id="CAUYUJ010017020">
    <property type="protein sequence ID" value="CAK0870954.1"/>
    <property type="molecule type" value="Genomic_DNA"/>
</dbReference>
<dbReference type="InterPro" id="IPR036034">
    <property type="entry name" value="PDZ_sf"/>
</dbReference>
<protein>
    <recommendedName>
        <fullName evidence="2">PDZ domain-containing protein</fullName>
    </recommendedName>
</protein>
<feature type="region of interest" description="Disordered" evidence="1">
    <location>
        <begin position="249"/>
        <end position="317"/>
    </location>
</feature>
<evidence type="ECO:0000313" key="4">
    <source>
        <dbReference type="Proteomes" id="UP001189429"/>
    </source>
</evidence>
<feature type="compositionally biased region" description="Acidic residues" evidence="1">
    <location>
        <begin position="283"/>
        <end position="298"/>
    </location>
</feature>
<comment type="caution">
    <text evidence="3">The sequence shown here is derived from an EMBL/GenBank/DDBJ whole genome shotgun (WGS) entry which is preliminary data.</text>
</comment>
<dbReference type="InterPro" id="IPR001478">
    <property type="entry name" value="PDZ"/>
</dbReference>
<sequence>MGWQLSRQHGPNGLEEWKPVIIKTIDRLGPVERWNKLNPDKLILEGDEIMQLDNVRFHHNSTQWLKVLQKHYRSASAVESTNRTALLSIRRPRANQEEFDATHPIKEIVTWRRPRHSVQLTFPEKGIGNLMGWQILPSKESDMGSSATVIKKVRDGGLAAQHGEEIAAGDLIVEIDGVSWEMYDKASDFFAVVDETIKAAERKGPEAEPVNLVLERPSKFVRKVRMNMERGVHIDAKILKHIRELRTTTTTELPPMFESMPTDGTNGAQGTDAKEKEEVTGASDDDDDDVIGAGEDDPNESKSGESKGDEAKGEDDP</sequence>
<feature type="compositionally biased region" description="Basic and acidic residues" evidence="1">
    <location>
        <begin position="299"/>
        <end position="311"/>
    </location>
</feature>
<keyword evidence="4" id="KW-1185">Reference proteome</keyword>
<evidence type="ECO:0000259" key="2">
    <source>
        <dbReference type="PROSITE" id="PS50106"/>
    </source>
</evidence>
<dbReference type="Proteomes" id="UP001189429">
    <property type="component" value="Unassembled WGS sequence"/>
</dbReference>
<accession>A0ABN9VD85</accession>
<dbReference type="Gene3D" id="2.30.42.10">
    <property type="match status" value="1"/>
</dbReference>
<evidence type="ECO:0000313" key="3">
    <source>
        <dbReference type="EMBL" id="CAK0870954.1"/>
    </source>
</evidence>
<organism evidence="3 4">
    <name type="scientific">Prorocentrum cordatum</name>
    <dbReference type="NCBI Taxonomy" id="2364126"/>
    <lineage>
        <taxon>Eukaryota</taxon>
        <taxon>Sar</taxon>
        <taxon>Alveolata</taxon>
        <taxon>Dinophyceae</taxon>
        <taxon>Prorocentrales</taxon>
        <taxon>Prorocentraceae</taxon>
        <taxon>Prorocentrum</taxon>
    </lineage>
</organism>
<feature type="domain" description="PDZ" evidence="2">
    <location>
        <begin position="117"/>
        <end position="182"/>
    </location>
</feature>
<evidence type="ECO:0000256" key="1">
    <source>
        <dbReference type="SAM" id="MobiDB-lite"/>
    </source>
</evidence>
<dbReference type="SUPFAM" id="SSF50156">
    <property type="entry name" value="PDZ domain-like"/>
    <property type="match status" value="1"/>
</dbReference>
<reference evidence="3" key="1">
    <citation type="submission" date="2023-10" db="EMBL/GenBank/DDBJ databases">
        <authorList>
            <person name="Chen Y."/>
            <person name="Shah S."/>
            <person name="Dougan E. K."/>
            <person name="Thang M."/>
            <person name="Chan C."/>
        </authorList>
    </citation>
    <scope>NUCLEOTIDE SEQUENCE [LARGE SCALE GENOMIC DNA]</scope>
</reference>
<gene>
    <name evidence="3" type="ORF">PCOR1329_LOCUS56921</name>
</gene>
<name>A0ABN9VD85_9DINO</name>
<dbReference type="PROSITE" id="PS50106">
    <property type="entry name" value="PDZ"/>
    <property type="match status" value="1"/>
</dbReference>
<proteinExistence type="predicted"/>